<feature type="compositionally biased region" description="Polar residues" evidence="1">
    <location>
        <begin position="1"/>
        <end position="11"/>
    </location>
</feature>
<feature type="region of interest" description="Disordered" evidence="1">
    <location>
        <begin position="1"/>
        <end position="45"/>
    </location>
</feature>
<dbReference type="Proteomes" id="UP000198211">
    <property type="component" value="Unassembled WGS sequence"/>
</dbReference>
<proteinExistence type="predicted"/>
<name>A0A225X659_9STRA</name>
<reference evidence="3" key="1">
    <citation type="submission" date="2017-03" db="EMBL/GenBank/DDBJ databases">
        <title>Phytopthora megakarya and P. palmivora, two closely related causual agents of cacao black pod achieved similar genome size and gene model numbers by different mechanisms.</title>
        <authorList>
            <person name="Ali S."/>
            <person name="Shao J."/>
            <person name="Larry D.J."/>
            <person name="Kronmiller B."/>
            <person name="Shen D."/>
            <person name="Strem M.D."/>
            <person name="Melnick R.L."/>
            <person name="Guiltinan M.J."/>
            <person name="Tyler B.M."/>
            <person name="Meinhardt L.W."/>
            <person name="Bailey B.A."/>
        </authorList>
    </citation>
    <scope>NUCLEOTIDE SEQUENCE [LARGE SCALE GENOMIC DNA]</scope>
    <source>
        <strain evidence="3">zdho120</strain>
    </source>
</reference>
<sequence length="224" mass="24989">MPAKSLISTAPSPSPFKGENFPQYVLGRVPNTGYRRPRPSSSLRPSLSEQLKAISRGAQAITAKLTTTYNLPNAPALTSSSSDQYGQLTHDKNAFQATTIGLTVGKLECRFPCPATFSSDRCTYLFQHPFEAKEVLMIMYYRDMMHASVNMTDHSFRFRLSRVLEQFGNDYNPANSQHWLRIVLATSSEANKVKLFLASVGVIGSRHSSRTEMTCNSHIKVPQH</sequence>
<dbReference type="OrthoDB" id="65815at2759"/>
<dbReference type="EMBL" id="NBNE01000004">
    <property type="protein sequence ID" value="OWZ24730.1"/>
    <property type="molecule type" value="Genomic_DNA"/>
</dbReference>
<accession>A0A225X659</accession>
<protein>
    <submittedName>
        <fullName evidence="2">Uncharacterized protein</fullName>
    </submittedName>
</protein>
<gene>
    <name evidence="2" type="ORF">PHMEG_000165</name>
</gene>
<dbReference type="AlphaFoldDB" id="A0A225X659"/>
<evidence type="ECO:0000256" key="1">
    <source>
        <dbReference type="SAM" id="MobiDB-lite"/>
    </source>
</evidence>
<keyword evidence="3" id="KW-1185">Reference proteome</keyword>
<evidence type="ECO:0000313" key="3">
    <source>
        <dbReference type="Proteomes" id="UP000198211"/>
    </source>
</evidence>
<evidence type="ECO:0000313" key="2">
    <source>
        <dbReference type="EMBL" id="OWZ24730.1"/>
    </source>
</evidence>
<organism evidence="2 3">
    <name type="scientific">Phytophthora megakarya</name>
    <dbReference type="NCBI Taxonomy" id="4795"/>
    <lineage>
        <taxon>Eukaryota</taxon>
        <taxon>Sar</taxon>
        <taxon>Stramenopiles</taxon>
        <taxon>Oomycota</taxon>
        <taxon>Peronosporomycetes</taxon>
        <taxon>Peronosporales</taxon>
        <taxon>Peronosporaceae</taxon>
        <taxon>Phytophthora</taxon>
    </lineage>
</organism>
<comment type="caution">
    <text evidence="2">The sequence shown here is derived from an EMBL/GenBank/DDBJ whole genome shotgun (WGS) entry which is preliminary data.</text>
</comment>